<evidence type="ECO:0000256" key="4">
    <source>
        <dbReference type="ARBA" id="ARBA00022692"/>
    </source>
</evidence>
<dbReference type="InterPro" id="IPR004776">
    <property type="entry name" value="Mem_transp_PIN-like"/>
</dbReference>
<dbReference type="Proteomes" id="UP000265742">
    <property type="component" value="Unassembled WGS sequence"/>
</dbReference>
<protein>
    <submittedName>
        <fullName evidence="8">AEC family transporter</fullName>
    </submittedName>
</protein>
<comment type="subcellular location">
    <subcellularLocation>
        <location evidence="1">Membrane</location>
        <topology evidence="1">Multi-pass membrane protein</topology>
    </subcellularLocation>
</comment>
<gene>
    <name evidence="8" type="ORF">D1781_01475</name>
</gene>
<evidence type="ECO:0000256" key="6">
    <source>
        <dbReference type="ARBA" id="ARBA00023136"/>
    </source>
</evidence>
<evidence type="ECO:0000256" key="2">
    <source>
        <dbReference type="ARBA" id="ARBA00022448"/>
    </source>
</evidence>
<feature type="transmembrane region" description="Helical" evidence="7">
    <location>
        <begin position="193"/>
        <end position="213"/>
    </location>
</feature>
<feature type="transmembrane region" description="Helical" evidence="7">
    <location>
        <begin position="164"/>
        <end position="181"/>
    </location>
</feature>
<feature type="transmembrane region" description="Helical" evidence="7">
    <location>
        <begin position="225"/>
        <end position="248"/>
    </location>
</feature>
<feature type="transmembrane region" description="Helical" evidence="7">
    <location>
        <begin position="123"/>
        <end position="143"/>
    </location>
</feature>
<feature type="transmembrane region" description="Helical" evidence="7">
    <location>
        <begin position="60"/>
        <end position="82"/>
    </location>
</feature>
<keyword evidence="4 7" id="KW-0812">Transmembrane</keyword>
<comment type="caution">
    <text evidence="8">The sequence shown here is derived from an EMBL/GenBank/DDBJ whole genome shotgun (WGS) entry which is preliminary data.</text>
</comment>
<keyword evidence="2" id="KW-0813">Transport</keyword>
<evidence type="ECO:0000313" key="9">
    <source>
        <dbReference type="Proteomes" id="UP000265742"/>
    </source>
</evidence>
<dbReference type="EMBL" id="QXTG01000001">
    <property type="protein sequence ID" value="RIX30150.1"/>
    <property type="molecule type" value="Genomic_DNA"/>
</dbReference>
<proteinExistence type="predicted"/>
<feature type="transmembrane region" description="Helical" evidence="7">
    <location>
        <begin position="287"/>
        <end position="307"/>
    </location>
</feature>
<keyword evidence="5 7" id="KW-1133">Transmembrane helix</keyword>
<evidence type="ECO:0000256" key="5">
    <source>
        <dbReference type="ARBA" id="ARBA00022989"/>
    </source>
</evidence>
<dbReference type="PANTHER" id="PTHR36838">
    <property type="entry name" value="AUXIN EFFLUX CARRIER FAMILY PROTEIN"/>
    <property type="match status" value="1"/>
</dbReference>
<sequence length="308" mass="31839">MTGVLEGFAVIAVVVLVGYLLGRFDVLGSGARLVLNRYVFFVAAPALLFTVIATADTAVLFSPILLVAAVSALGVALVYVLVARFVWHRSLGPITVGAMSSGYVNANNIGLPVAVYLLGNAAYTAPIILLQLMVLAPTGLVLLDAATHEGRRTVLGTVLTSLKNPLIIASVLGTVVALTRFEVPSLVLEPLKLLSGASVPLMLTAFGLSLFGARPLAAGEGRADVLLASALKSIGMPILAWTVGSFVFRMPPEQLHASVVLAGLPTAQNVLNFASRYGTGTPIARDAGLITTVAAVPVLLVVSLLLVP</sequence>
<evidence type="ECO:0000256" key="3">
    <source>
        <dbReference type="ARBA" id="ARBA00022475"/>
    </source>
</evidence>
<feature type="transmembrane region" description="Helical" evidence="7">
    <location>
        <begin position="6"/>
        <end position="22"/>
    </location>
</feature>
<dbReference type="GO" id="GO:0016020">
    <property type="term" value="C:membrane"/>
    <property type="evidence" value="ECO:0007669"/>
    <property type="project" value="UniProtKB-SubCell"/>
</dbReference>
<accession>A0A3A1U1D2</accession>
<keyword evidence="3" id="KW-1003">Cell membrane</keyword>
<dbReference type="GO" id="GO:0055085">
    <property type="term" value="P:transmembrane transport"/>
    <property type="evidence" value="ECO:0007669"/>
    <property type="project" value="InterPro"/>
</dbReference>
<dbReference type="PANTHER" id="PTHR36838:SF1">
    <property type="entry name" value="SLR1864 PROTEIN"/>
    <property type="match status" value="1"/>
</dbReference>
<keyword evidence="9" id="KW-1185">Reference proteome</keyword>
<reference evidence="9" key="1">
    <citation type="submission" date="2018-09" db="EMBL/GenBank/DDBJ databases">
        <authorList>
            <person name="Kim I."/>
        </authorList>
    </citation>
    <scope>NUCLEOTIDE SEQUENCE [LARGE SCALE GENOMIC DNA]</scope>
    <source>
        <strain evidence="9">DD4a</strain>
    </source>
</reference>
<evidence type="ECO:0000256" key="1">
    <source>
        <dbReference type="ARBA" id="ARBA00004141"/>
    </source>
</evidence>
<feature type="transmembrane region" description="Helical" evidence="7">
    <location>
        <begin position="34"/>
        <end position="54"/>
    </location>
</feature>
<feature type="transmembrane region" description="Helical" evidence="7">
    <location>
        <begin position="94"/>
        <end position="117"/>
    </location>
</feature>
<dbReference type="AlphaFoldDB" id="A0A3A1U1D2"/>
<dbReference type="OrthoDB" id="5405318at2"/>
<name>A0A3A1U1D2_9MICO</name>
<evidence type="ECO:0000313" key="8">
    <source>
        <dbReference type="EMBL" id="RIX30150.1"/>
    </source>
</evidence>
<keyword evidence="6 7" id="KW-0472">Membrane</keyword>
<dbReference type="RefSeq" id="WP_119480514.1">
    <property type="nucleotide sequence ID" value="NZ_QXTG01000001.1"/>
</dbReference>
<evidence type="ECO:0000256" key="7">
    <source>
        <dbReference type="SAM" id="Phobius"/>
    </source>
</evidence>
<dbReference type="Pfam" id="PF03547">
    <property type="entry name" value="Mem_trans"/>
    <property type="match status" value="1"/>
</dbReference>
<organism evidence="8 9">
    <name type="scientific">Amnibacterium setariae</name>
    <dbReference type="NCBI Taxonomy" id="2306585"/>
    <lineage>
        <taxon>Bacteria</taxon>
        <taxon>Bacillati</taxon>
        <taxon>Actinomycetota</taxon>
        <taxon>Actinomycetes</taxon>
        <taxon>Micrococcales</taxon>
        <taxon>Microbacteriaceae</taxon>
        <taxon>Amnibacterium</taxon>
    </lineage>
</organism>